<feature type="domain" description="Helicase ATP-binding" evidence="9">
    <location>
        <begin position="1"/>
        <end position="293"/>
    </location>
</feature>
<feature type="compositionally biased region" description="Polar residues" evidence="7">
    <location>
        <begin position="414"/>
        <end position="427"/>
    </location>
</feature>
<dbReference type="InterPro" id="IPR014013">
    <property type="entry name" value="Helic_SF1/SF2_ATP-bd_DinG/Rad3"/>
</dbReference>
<feature type="compositionally biased region" description="Low complexity" evidence="7">
    <location>
        <begin position="380"/>
        <end position="390"/>
    </location>
</feature>
<evidence type="ECO:0000256" key="4">
    <source>
        <dbReference type="ARBA" id="ARBA00022840"/>
    </source>
</evidence>
<dbReference type="CDD" id="cd18787">
    <property type="entry name" value="SF2_C_DEAD"/>
    <property type="match status" value="1"/>
</dbReference>
<reference evidence="12 13" key="1">
    <citation type="submission" date="2017-05" db="EMBL/GenBank/DDBJ databases">
        <title>Genomic insights into alkan degradation activity of Oleiphilus messinensis.</title>
        <authorList>
            <person name="Kozyavkin S.A."/>
            <person name="Slesarev A.I."/>
            <person name="Golyshin P.N."/>
            <person name="Korzhenkov A."/>
            <person name="Golyshina O.N."/>
            <person name="Toshchakov S.V."/>
        </authorList>
    </citation>
    <scope>NUCLEOTIDE SEQUENCE [LARGE SCALE GENOMIC DNA]</scope>
    <source>
        <strain evidence="12 13">ME102</strain>
    </source>
</reference>
<dbReference type="InterPro" id="IPR014014">
    <property type="entry name" value="RNA_helicase_DEAD_Q_motif"/>
</dbReference>
<feature type="domain" description="Helicase C-terminal" evidence="10">
    <location>
        <begin position="229"/>
        <end position="377"/>
    </location>
</feature>
<feature type="compositionally biased region" description="Basic residues" evidence="7">
    <location>
        <begin position="391"/>
        <end position="412"/>
    </location>
</feature>
<dbReference type="InterPro" id="IPR044742">
    <property type="entry name" value="DEAD/DEAH_RhlB"/>
</dbReference>
<evidence type="ECO:0000259" key="11">
    <source>
        <dbReference type="PROSITE" id="PS51195"/>
    </source>
</evidence>
<dbReference type="KEGG" id="ome:OLMES_4917"/>
<feature type="region of interest" description="Disordered" evidence="7">
    <location>
        <begin position="380"/>
        <end position="468"/>
    </location>
</feature>
<evidence type="ECO:0000259" key="10">
    <source>
        <dbReference type="PROSITE" id="PS51194"/>
    </source>
</evidence>
<dbReference type="InterPro" id="IPR027417">
    <property type="entry name" value="P-loop_NTPase"/>
</dbReference>
<dbReference type="InterPro" id="IPR001650">
    <property type="entry name" value="Helicase_C-like"/>
</dbReference>
<feature type="domain" description="DEAD-box RNA helicase Q" evidence="11">
    <location>
        <begin position="1"/>
        <end position="28"/>
    </location>
</feature>
<dbReference type="OrthoDB" id="9808889at2"/>
<evidence type="ECO:0000256" key="6">
    <source>
        <dbReference type="PROSITE-ProRule" id="PRU00552"/>
    </source>
</evidence>
<evidence type="ECO:0000313" key="12">
    <source>
        <dbReference type="EMBL" id="ARU58905.1"/>
    </source>
</evidence>
<evidence type="ECO:0000313" key="13">
    <source>
        <dbReference type="Proteomes" id="UP000196027"/>
    </source>
</evidence>
<dbReference type="Proteomes" id="UP000196027">
    <property type="component" value="Chromosome"/>
</dbReference>
<dbReference type="SMART" id="SM00490">
    <property type="entry name" value="HELICc"/>
    <property type="match status" value="1"/>
</dbReference>
<accession>A0A1Y0IH91</accession>
<evidence type="ECO:0000256" key="3">
    <source>
        <dbReference type="ARBA" id="ARBA00022806"/>
    </source>
</evidence>
<organism evidence="12 13">
    <name type="scientific">Oleiphilus messinensis</name>
    <dbReference type="NCBI Taxonomy" id="141451"/>
    <lineage>
        <taxon>Bacteria</taxon>
        <taxon>Pseudomonadati</taxon>
        <taxon>Pseudomonadota</taxon>
        <taxon>Gammaproteobacteria</taxon>
        <taxon>Oceanospirillales</taxon>
        <taxon>Oleiphilaceae</taxon>
        <taxon>Oleiphilus</taxon>
    </lineage>
</organism>
<dbReference type="Pfam" id="PF00271">
    <property type="entry name" value="Helicase_C"/>
    <property type="match status" value="1"/>
</dbReference>
<feature type="short sequence motif" description="Q motif" evidence="6">
    <location>
        <begin position="1"/>
        <end position="28"/>
    </location>
</feature>
<keyword evidence="1" id="KW-0547">Nucleotide-binding</keyword>
<dbReference type="GO" id="GO:0005524">
    <property type="term" value="F:ATP binding"/>
    <property type="evidence" value="ECO:0007669"/>
    <property type="project" value="UniProtKB-KW"/>
</dbReference>
<keyword evidence="13" id="KW-1185">Reference proteome</keyword>
<dbReference type="GO" id="GO:0016787">
    <property type="term" value="F:hydrolase activity"/>
    <property type="evidence" value="ECO:0007669"/>
    <property type="project" value="UniProtKB-KW"/>
</dbReference>
<keyword evidence="2" id="KW-0378">Hydrolase</keyword>
<dbReference type="RefSeq" id="WP_087463631.1">
    <property type="nucleotide sequence ID" value="NZ_CP021425.1"/>
</dbReference>
<evidence type="ECO:0000259" key="8">
    <source>
        <dbReference type="PROSITE" id="PS51192"/>
    </source>
</evidence>
<evidence type="ECO:0000256" key="2">
    <source>
        <dbReference type="ARBA" id="ARBA00022801"/>
    </source>
</evidence>
<keyword evidence="4" id="KW-0067">ATP-binding</keyword>
<dbReference type="Pfam" id="PF00270">
    <property type="entry name" value="DEAD"/>
    <property type="match status" value="1"/>
</dbReference>
<sequence>MFSSLSIDSRLQKATDSLGYTELTPVQAQSIPRALEGKDLVVGANTGTGKTVAFLIPALQKLLAKDAPQTGTRALILVPTRELARQVSKHLQQLARFTHLKYALIVGGEEFKFQQALIRKNPEFLIATPGRLAEHVRKGSVDLNDLEVLILDEADQMLDQGLGEDVLAITEQCAATRQTLLYSATMRNKNLGEMIQQVLNDPESLILNADRQLNSELRHQIIVADDSHHKTQLVSWLLEQETYSKAIIFANTKVQADSLAGKLRYRGLKAGILHGDLSQEIRTHVTQQMKNGSINILVASDVAARGLDIKDLDLVINFDVPRSGDEYTHRVGRSGRAGASGLAISLVSATEWNLMASISRYLKLETQPRVIKALEGKYKGPAKVKSSGKAAGKKKKPASGKKKSDKNQKKRSSPGTSGQSSGKNPSHSRQHGGGTQSRGEGTPSRRAPTKAGSENTSGDGFGLIRKKK</sequence>
<dbReference type="EMBL" id="CP021425">
    <property type="protein sequence ID" value="ARU58905.1"/>
    <property type="molecule type" value="Genomic_DNA"/>
</dbReference>
<evidence type="ECO:0000259" key="9">
    <source>
        <dbReference type="PROSITE" id="PS51193"/>
    </source>
</evidence>
<dbReference type="PROSITE" id="PS51194">
    <property type="entry name" value="HELICASE_CTER"/>
    <property type="match status" value="1"/>
</dbReference>
<evidence type="ECO:0000256" key="5">
    <source>
        <dbReference type="ARBA" id="ARBA00038437"/>
    </source>
</evidence>
<dbReference type="SMART" id="SM00487">
    <property type="entry name" value="DEXDc"/>
    <property type="match status" value="1"/>
</dbReference>
<dbReference type="PANTHER" id="PTHR47959">
    <property type="entry name" value="ATP-DEPENDENT RNA HELICASE RHLE-RELATED"/>
    <property type="match status" value="1"/>
</dbReference>
<dbReference type="AlphaFoldDB" id="A0A1Y0IH91"/>
<dbReference type="InterPro" id="IPR011545">
    <property type="entry name" value="DEAD/DEAH_box_helicase_dom"/>
</dbReference>
<name>A0A1Y0IH91_9GAMM</name>
<comment type="similarity">
    <text evidence="5">Belongs to the DEAD box helicase family.</text>
</comment>
<dbReference type="PROSITE" id="PS51192">
    <property type="entry name" value="HELICASE_ATP_BIND_1"/>
    <property type="match status" value="1"/>
</dbReference>
<dbReference type="PANTHER" id="PTHR47959:SF3">
    <property type="entry name" value="ATP-DEPENDENT RNA HELICASE SRMB"/>
    <property type="match status" value="1"/>
</dbReference>
<dbReference type="InterPro" id="IPR050079">
    <property type="entry name" value="DEAD_box_RNA_helicase"/>
</dbReference>
<evidence type="ECO:0000256" key="1">
    <source>
        <dbReference type="ARBA" id="ARBA00022741"/>
    </source>
</evidence>
<dbReference type="PROSITE" id="PS51193">
    <property type="entry name" value="HELICASE_ATP_BIND_2"/>
    <property type="match status" value="1"/>
</dbReference>
<feature type="domain" description="Helicase ATP-binding" evidence="8">
    <location>
        <begin position="31"/>
        <end position="204"/>
    </location>
</feature>
<dbReference type="GO" id="GO:0003724">
    <property type="term" value="F:RNA helicase activity"/>
    <property type="evidence" value="ECO:0007669"/>
    <property type="project" value="InterPro"/>
</dbReference>
<proteinExistence type="inferred from homology"/>
<dbReference type="Gene3D" id="3.40.50.300">
    <property type="entry name" value="P-loop containing nucleotide triphosphate hydrolases"/>
    <property type="match status" value="2"/>
</dbReference>
<gene>
    <name evidence="12" type="ORF">OLMES_4917</name>
</gene>
<evidence type="ECO:0000256" key="7">
    <source>
        <dbReference type="SAM" id="MobiDB-lite"/>
    </source>
</evidence>
<dbReference type="GO" id="GO:0003676">
    <property type="term" value="F:nucleic acid binding"/>
    <property type="evidence" value="ECO:0007669"/>
    <property type="project" value="InterPro"/>
</dbReference>
<keyword evidence="3 12" id="KW-0347">Helicase</keyword>
<dbReference type="PROSITE" id="PS51195">
    <property type="entry name" value="Q_MOTIF"/>
    <property type="match status" value="1"/>
</dbReference>
<dbReference type="CDD" id="cd00268">
    <property type="entry name" value="DEADc"/>
    <property type="match status" value="1"/>
</dbReference>
<dbReference type="InterPro" id="IPR014001">
    <property type="entry name" value="Helicase_ATP-bd"/>
</dbReference>
<protein>
    <submittedName>
        <fullName evidence="12">ATP-dependent RNA helicase SrmB</fullName>
    </submittedName>
</protein>
<dbReference type="SUPFAM" id="SSF52540">
    <property type="entry name" value="P-loop containing nucleoside triphosphate hydrolases"/>
    <property type="match status" value="1"/>
</dbReference>
<dbReference type="GO" id="GO:0005829">
    <property type="term" value="C:cytosol"/>
    <property type="evidence" value="ECO:0007669"/>
    <property type="project" value="TreeGrafter"/>
</dbReference>